<organism evidence="1 2">
    <name type="scientific">Akkermansia muciniphila</name>
    <dbReference type="NCBI Taxonomy" id="239935"/>
    <lineage>
        <taxon>Bacteria</taxon>
        <taxon>Pseudomonadati</taxon>
        <taxon>Verrucomicrobiota</taxon>
        <taxon>Verrucomicrobiia</taxon>
        <taxon>Verrucomicrobiales</taxon>
        <taxon>Akkermansiaceae</taxon>
        <taxon>Akkermansia</taxon>
    </lineage>
</organism>
<reference evidence="1 2" key="1">
    <citation type="journal article" date="2017" name="BMC Genomics">
        <title>Genome sequencing of 39 Akkermansia muciniphila isolates reveals its population structure, genomic and functional diverisity, and global distribution in mammalian gut microbiotas.</title>
        <authorList>
            <person name="Guo X."/>
            <person name="Li S."/>
            <person name="Zhang J."/>
            <person name="Wu F."/>
            <person name="Li X."/>
            <person name="Wu D."/>
            <person name="Zhang M."/>
            <person name="Ou Z."/>
            <person name="Jie Z."/>
            <person name="Yan Q."/>
            <person name="Li P."/>
            <person name="Yi J."/>
            <person name="Peng Y."/>
        </authorList>
    </citation>
    <scope>NUCLEOTIDE SEQUENCE [LARGE SCALE GENOMIC DNA]</scope>
    <source>
        <strain evidence="1 2">GP43</strain>
    </source>
</reference>
<accession>A0AAP8T9U3</accession>
<evidence type="ECO:0008006" key="3">
    <source>
        <dbReference type="Google" id="ProtNLM"/>
    </source>
</evidence>
<protein>
    <recommendedName>
        <fullName evidence="3">Nucleoside-diphosphate sugar epimerase</fullName>
    </recommendedName>
</protein>
<dbReference type="InterPro" id="IPR009367">
    <property type="entry name" value="Elm1-like"/>
</dbReference>
<name>A0AAP8T9U3_9BACT</name>
<evidence type="ECO:0000313" key="2">
    <source>
        <dbReference type="Proteomes" id="UP000235914"/>
    </source>
</evidence>
<comment type="caution">
    <text evidence="1">The sequence shown here is derived from an EMBL/GenBank/DDBJ whole genome shotgun (WGS) entry which is preliminary data.</text>
</comment>
<evidence type="ECO:0000313" key="1">
    <source>
        <dbReference type="EMBL" id="PNC56897.1"/>
    </source>
</evidence>
<proteinExistence type="predicted"/>
<gene>
    <name evidence="1" type="ORF">CXU09_04800</name>
</gene>
<dbReference type="Pfam" id="PF06258">
    <property type="entry name" value="Mito_fiss_Elm1"/>
    <property type="match status" value="1"/>
</dbReference>
<dbReference type="EMBL" id="PJKN01000002">
    <property type="protein sequence ID" value="PNC56897.1"/>
    <property type="molecule type" value="Genomic_DNA"/>
</dbReference>
<dbReference type="Proteomes" id="UP000235914">
    <property type="component" value="Unassembled WGS sequence"/>
</dbReference>
<sequence length="480" mass="52227">MVPFHNGAGVHIPLLLPAVNGKQLLQIRQFFLQNSVVILSMGVKANASLPLRTPTGAVIIIGQADDGTASGKHFRRIRAPLRGTRHPLHPGVPSALQPLKQFFRMRAFFRTGHPAAGKTKLPGHGAQGIFNNRGIRSQHAGIMNKSVPPTKNFLLSGGNWIACTPPPLHNAAYMNIRILSDGKQGHLNQSLGLAQALISKAGGTVETVNLQGLSLLGKIRKVVSGSDIPRPDLFISAGHATHIPLICARHHFKTRAILCMKPTLPCSFFDLCLIPRHDLDSGRDYTDTNIFPTQGALHPMRPDTSVPKDTTLILIGGPSKDFDWDDESMLNQLAFISIHTPGHLVLTTSRRTPDGFAEKIRTAVPELTVVPVEETRPGWVARHLAHASAAWVSQDSVSMVYEALGSGAPVGILSVPRRHGSRKSRILSGLETLEKEGMVTGYSDWKKQNFRLTAPGSPLLEADRAADYILSRFFPQLRAL</sequence>
<dbReference type="AlphaFoldDB" id="A0AAP8T9U3"/>